<evidence type="ECO:0000256" key="1">
    <source>
        <dbReference type="SAM" id="MobiDB-lite"/>
    </source>
</evidence>
<evidence type="ECO:0000313" key="3">
    <source>
        <dbReference type="Proteomes" id="UP000183567"/>
    </source>
</evidence>
<evidence type="ECO:0000313" key="2">
    <source>
        <dbReference type="EMBL" id="OJA16438.1"/>
    </source>
</evidence>
<feature type="region of interest" description="Disordered" evidence="1">
    <location>
        <begin position="1"/>
        <end position="129"/>
    </location>
</feature>
<reference evidence="2 3" key="1">
    <citation type="submission" date="2016-03" db="EMBL/GenBank/DDBJ databases">
        <title>Comparative genomics of the ectomycorrhizal sister species Rhizopogon vinicolor and Rhizopogon vesiculosus (Basidiomycota: Boletales) reveals a divergence of the mating type B locus.</title>
        <authorList>
            <person name="Mujic A.B."/>
            <person name="Kuo A."/>
            <person name="Tritt A."/>
            <person name="Lipzen A."/>
            <person name="Chen C."/>
            <person name="Johnson J."/>
            <person name="Sharma A."/>
            <person name="Barry K."/>
            <person name="Grigoriev I.V."/>
            <person name="Spatafora J.W."/>
        </authorList>
    </citation>
    <scope>NUCLEOTIDE SEQUENCE [LARGE SCALE GENOMIC DNA]</scope>
    <source>
        <strain evidence="2 3">AM-OR11-056</strain>
    </source>
</reference>
<comment type="caution">
    <text evidence="2">The sequence shown here is derived from an EMBL/GenBank/DDBJ whole genome shotgun (WGS) entry which is preliminary data.</text>
</comment>
<dbReference type="OrthoDB" id="2500073at2759"/>
<keyword evidence="3" id="KW-1185">Reference proteome</keyword>
<proteinExistence type="predicted"/>
<name>A0A1J8Q4A2_9AGAM</name>
<dbReference type="Proteomes" id="UP000183567">
    <property type="component" value="Unassembled WGS sequence"/>
</dbReference>
<protein>
    <submittedName>
        <fullName evidence="2">Uncharacterized protein</fullName>
    </submittedName>
</protein>
<accession>A0A1J8Q4A2</accession>
<gene>
    <name evidence="2" type="ORF">AZE42_03804</name>
</gene>
<feature type="compositionally biased region" description="Polar residues" evidence="1">
    <location>
        <begin position="1"/>
        <end position="34"/>
    </location>
</feature>
<dbReference type="AlphaFoldDB" id="A0A1J8Q4A2"/>
<organism evidence="2 3">
    <name type="scientific">Rhizopogon vesiculosus</name>
    <dbReference type="NCBI Taxonomy" id="180088"/>
    <lineage>
        <taxon>Eukaryota</taxon>
        <taxon>Fungi</taxon>
        <taxon>Dikarya</taxon>
        <taxon>Basidiomycota</taxon>
        <taxon>Agaricomycotina</taxon>
        <taxon>Agaricomycetes</taxon>
        <taxon>Agaricomycetidae</taxon>
        <taxon>Boletales</taxon>
        <taxon>Suillineae</taxon>
        <taxon>Rhizopogonaceae</taxon>
        <taxon>Rhizopogon</taxon>
    </lineage>
</organism>
<sequence>MSSVNPSVGANTQPRRSTVSSSEAPSQDTSSSTGEGLPPQRHAGAVGLGPAYHQGPGFGDKLVGLEEEIKGKIMKKPELVEQGRERRTGALKQKELEQDDKNDPFAKQESEQAASVSPQKEAPGETGTL</sequence>
<dbReference type="STRING" id="180088.A0A1J8Q4A2"/>
<feature type="compositionally biased region" description="Basic and acidic residues" evidence="1">
    <location>
        <begin position="63"/>
        <end position="110"/>
    </location>
</feature>
<dbReference type="EMBL" id="LVVM01002569">
    <property type="protein sequence ID" value="OJA16438.1"/>
    <property type="molecule type" value="Genomic_DNA"/>
</dbReference>